<name>A0ABN9RKN1_9DINO</name>
<gene>
    <name evidence="1" type="ORF">PCOR1329_LOCUS20793</name>
</gene>
<evidence type="ECO:0000313" key="1">
    <source>
        <dbReference type="EMBL" id="CAK0818569.1"/>
    </source>
</evidence>
<keyword evidence="2" id="KW-1185">Reference proteome</keyword>
<accession>A0ABN9RKN1</accession>
<reference evidence="1" key="1">
    <citation type="submission" date="2023-10" db="EMBL/GenBank/DDBJ databases">
        <authorList>
            <person name="Chen Y."/>
            <person name="Shah S."/>
            <person name="Dougan E. K."/>
            <person name="Thang M."/>
            <person name="Chan C."/>
        </authorList>
    </citation>
    <scope>NUCLEOTIDE SEQUENCE [LARGE SCALE GENOMIC DNA]</scope>
</reference>
<comment type="caution">
    <text evidence="1">The sequence shown here is derived from an EMBL/GenBank/DDBJ whole genome shotgun (WGS) entry which is preliminary data.</text>
</comment>
<evidence type="ECO:0000313" key="2">
    <source>
        <dbReference type="Proteomes" id="UP001189429"/>
    </source>
</evidence>
<sequence>MGAPRKAGPWLAETLEEFSFGFEDLVGLGRISSALARTKVSRFDALAPLKHLRRGPDGRLRLAHPPEVRSLVAASDALPASVDMAARWLIAVREDRGQATAGVMSVLSLALTEALGRRE</sequence>
<organism evidence="1 2">
    <name type="scientific">Prorocentrum cordatum</name>
    <dbReference type="NCBI Taxonomy" id="2364126"/>
    <lineage>
        <taxon>Eukaryota</taxon>
        <taxon>Sar</taxon>
        <taxon>Alveolata</taxon>
        <taxon>Dinophyceae</taxon>
        <taxon>Prorocentrales</taxon>
        <taxon>Prorocentraceae</taxon>
        <taxon>Prorocentrum</taxon>
    </lineage>
</organism>
<dbReference type="Proteomes" id="UP001189429">
    <property type="component" value="Unassembled WGS sequence"/>
</dbReference>
<protein>
    <submittedName>
        <fullName evidence="1">Uncharacterized protein</fullName>
    </submittedName>
</protein>
<proteinExistence type="predicted"/>
<dbReference type="EMBL" id="CAUYUJ010006761">
    <property type="protein sequence ID" value="CAK0818569.1"/>
    <property type="molecule type" value="Genomic_DNA"/>
</dbReference>